<evidence type="ECO:0000256" key="3">
    <source>
        <dbReference type="ARBA" id="ARBA00023125"/>
    </source>
</evidence>
<keyword evidence="4" id="KW-0804">Transcription</keyword>
<evidence type="ECO:0000256" key="4">
    <source>
        <dbReference type="ARBA" id="ARBA00023163"/>
    </source>
</evidence>
<dbReference type="SUPFAM" id="SSF46785">
    <property type="entry name" value="Winged helix' DNA-binding domain"/>
    <property type="match status" value="1"/>
</dbReference>
<dbReference type="GO" id="GO:0006351">
    <property type="term" value="P:DNA-templated transcription"/>
    <property type="evidence" value="ECO:0007669"/>
    <property type="project" value="TreeGrafter"/>
</dbReference>
<dbReference type="PANTHER" id="PTHR30537">
    <property type="entry name" value="HTH-TYPE TRANSCRIPTIONAL REGULATOR"/>
    <property type="match status" value="1"/>
</dbReference>
<dbReference type="InterPro" id="IPR036390">
    <property type="entry name" value="WH_DNA-bd_sf"/>
</dbReference>
<dbReference type="Pfam" id="PF00126">
    <property type="entry name" value="HTH_1"/>
    <property type="match status" value="1"/>
</dbReference>
<evidence type="ECO:0000259" key="5">
    <source>
        <dbReference type="PROSITE" id="PS50931"/>
    </source>
</evidence>
<dbReference type="CDD" id="cd08422">
    <property type="entry name" value="PBP2_CrgA_like"/>
    <property type="match status" value="1"/>
</dbReference>
<evidence type="ECO:0000313" key="7">
    <source>
        <dbReference type="Proteomes" id="UP000075680"/>
    </source>
</evidence>
<evidence type="ECO:0000313" key="6">
    <source>
        <dbReference type="EMBL" id="KXZ69334.1"/>
    </source>
</evidence>
<comment type="similarity">
    <text evidence="1">Belongs to the LysR transcriptional regulatory family.</text>
</comment>
<accession>A0A150HRL4</accession>
<name>A0A150HRL4_9GAMM</name>
<sequence length="319" mass="36278">MLISEQLGSFEIHYLLIGNNRVDRYTLFQVFRQVAEQGSFAAAGRQLGLSAPTISKSVAELEAHLGVRLIHRTTRRMSLTEEGKIYLEHLVRGLDALIEAEEMIFNAKASPHGVLKVSAPMTTTLIYLSEAIPDFLSAYPDLKLEMHLDDRRVDLVQEGFDLAIRGYGQLDDSRLVARKLTVMPLVLCATPYFFEIHGTPQTPIDLRELEHIRFPYGHQADVWTFRKNDQVEEVSVKARYSVTSSLAVRDALRAGFGVSLIPRPYVQQDLQTGVLQEVLQDWSTTEVTQYAIYPSRQHLAPKIRVFIDFLVEQFKKMDN</sequence>
<dbReference type="Proteomes" id="UP000075680">
    <property type="component" value="Unassembled WGS sequence"/>
</dbReference>
<dbReference type="SUPFAM" id="SSF53850">
    <property type="entry name" value="Periplasmic binding protein-like II"/>
    <property type="match status" value="1"/>
</dbReference>
<dbReference type="Gene3D" id="1.10.10.10">
    <property type="entry name" value="Winged helix-like DNA-binding domain superfamily/Winged helix DNA-binding domain"/>
    <property type="match status" value="1"/>
</dbReference>
<dbReference type="PANTHER" id="PTHR30537:SF5">
    <property type="entry name" value="HTH-TYPE TRANSCRIPTIONAL ACTIVATOR TTDR-RELATED"/>
    <property type="match status" value="1"/>
</dbReference>
<proteinExistence type="inferred from homology"/>
<dbReference type="Pfam" id="PF03466">
    <property type="entry name" value="LysR_substrate"/>
    <property type="match status" value="1"/>
</dbReference>
<keyword evidence="2" id="KW-0805">Transcription regulation</keyword>
<dbReference type="GO" id="GO:0003700">
    <property type="term" value="F:DNA-binding transcription factor activity"/>
    <property type="evidence" value="ECO:0007669"/>
    <property type="project" value="InterPro"/>
</dbReference>
<dbReference type="InterPro" id="IPR036388">
    <property type="entry name" value="WH-like_DNA-bd_sf"/>
</dbReference>
<organism evidence="6 7">
    <name type="scientific">Acinetobacter venetianus</name>
    <dbReference type="NCBI Taxonomy" id="52133"/>
    <lineage>
        <taxon>Bacteria</taxon>
        <taxon>Pseudomonadati</taxon>
        <taxon>Pseudomonadota</taxon>
        <taxon>Gammaproteobacteria</taxon>
        <taxon>Moraxellales</taxon>
        <taxon>Moraxellaceae</taxon>
        <taxon>Acinetobacter</taxon>
    </lineage>
</organism>
<dbReference type="InterPro" id="IPR000847">
    <property type="entry name" value="LysR_HTH_N"/>
</dbReference>
<feature type="domain" description="HTH lysR-type" evidence="5">
    <location>
        <begin position="23"/>
        <end position="80"/>
    </location>
</feature>
<dbReference type="GO" id="GO:0043565">
    <property type="term" value="F:sequence-specific DNA binding"/>
    <property type="evidence" value="ECO:0007669"/>
    <property type="project" value="TreeGrafter"/>
</dbReference>
<reference evidence="6 7" key="1">
    <citation type="journal article" date="2016" name="Sci. Rep.">
        <title>Genomic and phenotypic characterization of the species Acinetobacter venetianus.</title>
        <authorList>
            <person name="Fondi M."/>
            <person name="Maida I."/>
            <person name="Perrin E."/>
            <person name="Orlandini V."/>
            <person name="La Torre L."/>
            <person name="Bosi E."/>
            <person name="Negroni A."/>
            <person name="Zanaroli G."/>
            <person name="Fava F."/>
            <person name="Decorosi F."/>
            <person name="Giovannetti L."/>
            <person name="Viti C."/>
            <person name="Vaneechoutte M."/>
            <person name="Dijkshoorn L."/>
            <person name="Fani R."/>
        </authorList>
    </citation>
    <scope>NUCLEOTIDE SEQUENCE [LARGE SCALE GENOMIC DNA]</scope>
    <source>
        <strain evidence="6 7">LUH5627</strain>
    </source>
</reference>
<dbReference type="PATRIC" id="fig|52133.18.peg.1678"/>
<gene>
    <name evidence="6" type="primary">dmlR_7</name>
    <name evidence="6" type="ORF">AVENLUH5627_01616</name>
</gene>
<dbReference type="Gene3D" id="3.40.190.290">
    <property type="match status" value="1"/>
</dbReference>
<comment type="caution">
    <text evidence="6">The sequence shown here is derived from an EMBL/GenBank/DDBJ whole genome shotgun (WGS) entry which is preliminary data.</text>
</comment>
<protein>
    <submittedName>
        <fullName evidence="6">HTH-type transcriptional regulator DmlR</fullName>
    </submittedName>
</protein>
<dbReference type="FunFam" id="1.10.10.10:FF:000001">
    <property type="entry name" value="LysR family transcriptional regulator"/>
    <property type="match status" value="1"/>
</dbReference>
<dbReference type="EMBL" id="JRUE01000148">
    <property type="protein sequence ID" value="KXZ69334.1"/>
    <property type="molecule type" value="Genomic_DNA"/>
</dbReference>
<dbReference type="InterPro" id="IPR005119">
    <property type="entry name" value="LysR_subst-bd"/>
</dbReference>
<evidence type="ECO:0000256" key="1">
    <source>
        <dbReference type="ARBA" id="ARBA00009437"/>
    </source>
</evidence>
<dbReference type="PROSITE" id="PS50931">
    <property type="entry name" value="HTH_LYSR"/>
    <property type="match status" value="1"/>
</dbReference>
<evidence type="ECO:0000256" key="2">
    <source>
        <dbReference type="ARBA" id="ARBA00023015"/>
    </source>
</evidence>
<keyword evidence="3" id="KW-0238">DNA-binding</keyword>
<dbReference type="InterPro" id="IPR058163">
    <property type="entry name" value="LysR-type_TF_proteobact-type"/>
</dbReference>
<dbReference type="AlphaFoldDB" id="A0A150HRL4"/>